<evidence type="ECO:0000313" key="5">
    <source>
        <dbReference type="Proteomes" id="UP000494116"/>
    </source>
</evidence>
<protein>
    <submittedName>
        <fullName evidence="3">Uncharacterized protein</fullName>
    </submittedName>
</protein>
<reference evidence="4 5" key="1">
    <citation type="submission" date="2020-04" db="EMBL/GenBank/DDBJ databases">
        <authorList>
            <person name="De Canck E."/>
        </authorList>
    </citation>
    <scope>NUCLEOTIDE SEQUENCE [LARGE SCALE GENOMIC DNA]</scope>
    <source>
        <strain evidence="3 4">LMG 1861</strain>
        <strain evidence="2 5">LMG 1873</strain>
    </source>
</reference>
<feature type="signal peptide" evidence="1">
    <location>
        <begin position="1"/>
        <end position="27"/>
    </location>
</feature>
<dbReference type="Proteomes" id="UP000494116">
    <property type="component" value="Unassembled WGS sequence"/>
</dbReference>
<feature type="chain" id="PRO_5028816171" evidence="1">
    <location>
        <begin position="28"/>
        <end position="128"/>
    </location>
</feature>
<keyword evidence="1" id="KW-0732">Signal</keyword>
<keyword evidence="5" id="KW-1185">Reference proteome</keyword>
<dbReference type="EMBL" id="CADILD010000001">
    <property type="protein sequence ID" value="CAB3819815.1"/>
    <property type="molecule type" value="Genomic_DNA"/>
</dbReference>
<sequence length="128" mass="13862">MHAMTSLSLRGILAAIALLAATPAAHAWTRISCDLAGTVTTPALQMRQSRTDGTALSQTTFRIKVKAAAIPEGARADTDCTEFVNRELDVSLQDTPPGQIRLGKPIKLRYRYDESLGEAMSTTFELVK</sequence>
<evidence type="ECO:0000313" key="4">
    <source>
        <dbReference type="Proteomes" id="UP000494105"/>
    </source>
</evidence>
<organism evidence="3 4">
    <name type="scientific">Achromobacter piechaudii</name>
    <dbReference type="NCBI Taxonomy" id="72556"/>
    <lineage>
        <taxon>Bacteria</taxon>
        <taxon>Pseudomonadati</taxon>
        <taxon>Pseudomonadota</taxon>
        <taxon>Betaproteobacteria</taxon>
        <taxon>Burkholderiales</taxon>
        <taxon>Alcaligenaceae</taxon>
        <taxon>Achromobacter</taxon>
    </lineage>
</organism>
<evidence type="ECO:0000313" key="3">
    <source>
        <dbReference type="EMBL" id="CAB3819815.1"/>
    </source>
</evidence>
<name>A0A6S7BVM4_9BURK</name>
<accession>A0A6S7BVM4</accession>
<gene>
    <name evidence="3" type="ORF">LMG1861_00191</name>
    <name evidence="2" type="ORF">LMG1873_05183</name>
</gene>
<dbReference type="AlphaFoldDB" id="A0A6S7BVM4"/>
<evidence type="ECO:0000313" key="2">
    <source>
        <dbReference type="EMBL" id="CAB3735029.1"/>
    </source>
</evidence>
<proteinExistence type="predicted"/>
<dbReference type="EMBL" id="CADIJS010000005">
    <property type="protein sequence ID" value="CAB3735029.1"/>
    <property type="molecule type" value="Genomic_DNA"/>
</dbReference>
<evidence type="ECO:0000256" key="1">
    <source>
        <dbReference type="SAM" id="SignalP"/>
    </source>
</evidence>
<dbReference type="Proteomes" id="UP000494105">
    <property type="component" value="Unassembled WGS sequence"/>
</dbReference>